<protein>
    <recommendedName>
        <fullName evidence="4">Ribbon-helix-helix protein, CopG family</fullName>
    </recommendedName>
</protein>
<feature type="region of interest" description="Disordered" evidence="1">
    <location>
        <begin position="64"/>
        <end position="93"/>
    </location>
</feature>
<name>A0A520XFC1_9DELT</name>
<comment type="caution">
    <text evidence="2">The sequence shown here is derived from an EMBL/GenBank/DDBJ whole genome shotgun (WGS) entry which is preliminary data.</text>
</comment>
<dbReference type="Proteomes" id="UP000322454">
    <property type="component" value="Unassembled WGS sequence"/>
</dbReference>
<dbReference type="AlphaFoldDB" id="A0A520XFC1"/>
<evidence type="ECO:0000313" key="2">
    <source>
        <dbReference type="EMBL" id="RZV39892.1"/>
    </source>
</evidence>
<dbReference type="EMBL" id="SHMQ01000005">
    <property type="protein sequence ID" value="RZV39892.1"/>
    <property type="molecule type" value="Genomic_DNA"/>
</dbReference>
<proteinExistence type="predicted"/>
<feature type="compositionally biased region" description="Basic and acidic residues" evidence="1">
    <location>
        <begin position="64"/>
        <end position="76"/>
    </location>
</feature>
<sequence length="93" mass="10827">MTEKSEKVLIKVKLTPEELKIIEAEREDARKNGERFSMRAVLEQRFEKGLKEIEKQIKLLKKEKLKTAGTRKEKSSVKNKNKNGASKRRTGEK</sequence>
<gene>
    <name evidence="2" type="ORF">EVJ48_02925</name>
</gene>
<organism evidence="2 3">
    <name type="scientific">Candidatus Acidulodesulfobacterium acidiphilum</name>
    <dbReference type="NCBI Taxonomy" id="2597224"/>
    <lineage>
        <taxon>Bacteria</taxon>
        <taxon>Deltaproteobacteria</taxon>
        <taxon>Candidatus Acidulodesulfobacterales</taxon>
        <taxon>Candidatus Acidulodesulfobacterium</taxon>
    </lineage>
</organism>
<accession>A0A520XFC1</accession>
<evidence type="ECO:0008006" key="4">
    <source>
        <dbReference type="Google" id="ProtNLM"/>
    </source>
</evidence>
<evidence type="ECO:0000256" key="1">
    <source>
        <dbReference type="SAM" id="MobiDB-lite"/>
    </source>
</evidence>
<evidence type="ECO:0000313" key="3">
    <source>
        <dbReference type="Proteomes" id="UP000322454"/>
    </source>
</evidence>
<reference evidence="2 3" key="1">
    <citation type="submission" date="2019-01" db="EMBL/GenBank/DDBJ databases">
        <title>Insights into ecological role of a new deltaproteobacterial order Candidatus Sinidesulfobacterales (Sva0485) by metagenomics and metatranscriptomics.</title>
        <authorList>
            <person name="Tan S."/>
            <person name="Liu J."/>
            <person name="Fang Y."/>
            <person name="Hedlund B."/>
            <person name="Lian Z.-H."/>
            <person name="Huang L.-Y."/>
            <person name="Li J.-T."/>
            <person name="Huang L.-N."/>
            <person name="Li W.-J."/>
            <person name="Jiang H.-C."/>
            <person name="Dong H.-L."/>
            <person name="Shu W.-S."/>
        </authorList>
    </citation>
    <scope>NUCLEOTIDE SEQUENCE [LARGE SCALE GENOMIC DNA]</scope>
    <source>
        <strain evidence="2">AP4</strain>
    </source>
</reference>
<feature type="compositionally biased region" description="Basic residues" evidence="1">
    <location>
        <begin position="77"/>
        <end position="93"/>
    </location>
</feature>